<keyword evidence="2" id="KW-1185">Reference proteome</keyword>
<proteinExistence type="predicted"/>
<accession>A0A8R1Z4K9</accession>
<sequence>MAEKFGPIYEAMMKKNVVAYDTGDVDGAAEMYDDHGVVVDKKENKSYFGLEQIKQMIDGFIKMGKVEFKTSRKDFHDVGDGRFFVDADFETTFVESGVVMKGNFHQLFHKKGDQYKCVYEVYSMQ</sequence>
<evidence type="ECO:0000313" key="1">
    <source>
        <dbReference type="EnsemblMetazoa" id="PPA43424.1"/>
    </source>
</evidence>
<dbReference type="Proteomes" id="UP000005239">
    <property type="component" value="Unassembled WGS sequence"/>
</dbReference>
<dbReference type="SUPFAM" id="SSF54427">
    <property type="entry name" value="NTF2-like"/>
    <property type="match status" value="1"/>
</dbReference>
<reference evidence="2" key="1">
    <citation type="journal article" date="2008" name="Nat. Genet.">
        <title>The Pristionchus pacificus genome provides a unique perspective on nematode lifestyle and parasitism.</title>
        <authorList>
            <person name="Dieterich C."/>
            <person name="Clifton S.W."/>
            <person name="Schuster L.N."/>
            <person name="Chinwalla A."/>
            <person name="Delehaunty K."/>
            <person name="Dinkelacker I."/>
            <person name="Fulton L."/>
            <person name="Fulton R."/>
            <person name="Godfrey J."/>
            <person name="Minx P."/>
            <person name="Mitreva M."/>
            <person name="Roeseler W."/>
            <person name="Tian H."/>
            <person name="Witte H."/>
            <person name="Yang S.P."/>
            <person name="Wilson R.K."/>
            <person name="Sommer R.J."/>
        </authorList>
    </citation>
    <scope>NUCLEOTIDE SEQUENCE [LARGE SCALE GENOMIC DNA]</scope>
    <source>
        <strain evidence="2">PS312</strain>
    </source>
</reference>
<name>A0A2A6BUG5_PRIPA</name>
<dbReference type="EnsemblMetazoa" id="PPA43424.1">
    <property type="protein sequence ID" value="PPA43424.1"/>
    <property type="gene ID" value="WBGene00281793"/>
</dbReference>
<dbReference type="PANTHER" id="PTHR31664">
    <property type="entry name" value="PROTEIN CBG16427"/>
    <property type="match status" value="1"/>
</dbReference>
<accession>A0A2A6BUG5</accession>
<dbReference type="InterPro" id="IPR032710">
    <property type="entry name" value="NTF2-like_dom_sf"/>
</dbReference>
<organism evidence="1 2">
    <name type="scientific">Pristionchus pacificus</name>
    <name type="common">Parasitic nematode worm</name>
    <dbReference type="NCBI Taxonomy" id="54126"/>
    <lineage>
        <taxon>Eukaryota</taxon>
        <taxon>Metazoa</taxon>
        <taxon>Ecdysozoa</taxon>
        <taxon>Nematoda</taxon>
        <taxon>Chromadorea</taxon>
        <taxon>Rhabditida</taxon>
        <taxon>Rhabditina</taxon>
        <taxon>Diplogasteromorpha</taxon>
        <taxon>Diplogasteroidea</taxon>
        <taxon>Neodiplogasteridae</taxon>
        <taxon>Pristionchus</taxon>
    </lineage>
</organism>
<gene>
    <name evidence="1" type="primary">WBGene00281793</name>
</gene>
<reference evidence="1" key="2">
    <citation type="submission" date="2022-06" db="UniProtKB">
        <authorList>
            <consortium name="EnsemblMetazoa"/>
        </authorList>
    </citation>
    <scope>IDENTIFICATION</scope>
    <source>
        <strain evidence="1">PS312</strain>
    </source>
</reference>
<dbReference type="Gene3D" id="3.10.450.50">
    <property type="match status" value="1"/>
</dbReference>
<dbReference type="AlphaFoldDB" id="A0A2A6BUG5"/>
<evidence type="ECO:0000313" key="2">
    <source>
        <dbReference type="Proteomes" id="UP000005239"/>
    </source>
</evidence>
<dbReference type="PANTHER" id="PTHR31664:SF4">
    <property type="entry name" value="DUF4440 DOMAIN-CONTAINING PROTEIN"/>
    <property type="match status" value="1"/>
</dbReference>
<protein>
    <submittedName>
        <fullName evidence="1">Uncharacterized protein</fullName>
    </submittedName>
</protein>